<dbReference type="PIRSF" id="PIRSF003101">
    <property type="entry name" value="FtsA"/>
    <property type="match status" value="1"/>
</dbReference>
<gene>
    <name evidence="5" type="primary">ftsA</name>
    <name evidence="8" type="ORF">SAMN06297382_1726</name>
</gene>
<comment type="similarity">
    <text evidence="5 6">Belongs to the FtsA/MreB family.</text>
</comment>
<dbReference type="NCBIfam" id="TIGR01174">
    <property type="entry name" value="ftsA"/>
    <property type="match status" value="1"/>
</dbReference>
<dbReference type="RefSeq" id="WP_159462456.1">
    <property type="nucleotide sequence ID" value="NZ_FZQA01000003.1"/>
</dbReference>
<dbReference type="InterPro" id="IPR043129">
    <property type="entry name" value="ATPase_NBD"/>
</dbReference>
<dbReference type="EMBL" id="FZQA01000003">
    <property type="protein sequence ID" value="SNT73328.1"/>
    <property type="molecule type" value="Genomic_DNA"/>
</dbReference>
<keyword evidence="4 5" id="KW-0131">Cell cycle</keyword>
<dbReference type="GO" id="GO:0032153">
    <property type="term" value="C:cell division site"/>
    <property type="evidence" value="ECO:0007669"/>
    <property type="project" value="UniProtKB-UniRule"/>
</dbReference>
<dbReference type="OrthoDB" id="9810567at2"/>
<dbReference type="AlphaFoldDB" id="A0A239PT81"/>
<dbReference type="InterPro" id="IPR003494">
    <property type="entry name" value="SHS2_FtsA"/>
</dbReference>
<evidence type="ECO:0000259" key="7">
    <source>
        <dbReference type="SMART" id="SM00842"/>
    </source>
</evidence>
<protein>
    <recommendedName>
        <fullName evidence="5 6">Cell division protein FtsA</fullName>
    </recommendedName>
</protein>
<dbReference type="Pfam" id="PF14450">
    <property type="entry name" value="FtsA"/>
    <property type="match status" value="1"/>
</dbReference>
<dbReference type="Pfam" id="PF02491">
    <property type="entry name" value="SHS2_FTSA"/>
    <property type="match status" value="1"/>
</dbReference>
<dbReference type="PANTHER" id="PTHR32432">
    <property type="entry name" value="CELL DIVISION PROTEIN FTSA-RELATED"/>
    <property type="match status" value="1"/>
</dbReference>
<comment type="subcellular location">
    <subcellularLocation>
        <location evidence="5">Cell membrane</location>
        <topology evidence="5">Peripheral membrane protein</topology>
        <orientation evidence="5">Cytoplasmic side</orientation>
    </subcellularLocation>
    <text evidence="5">Localizes to the Z ring in an FtsZ-dependent manner. Targeted to the membrane through a conserved C-terminal amphipathic helix.</text>
</comment>
<keyword evidence="2 5" id="KW-0132">Cell division</keyword>
<comment type="subunit">
    <text evidence="5">Self-interacts. Interacts with FtsZ.</text>
</comment>
<dbReference type="GO" id="GO:0009898">
    <property type="term" value="C:cytoplasmic side of plasma membrane"/>
    <property type="evidence" value="ECO:0007669"/>
    <property type="project" value="UniProtKB-UniRule"/>
</dbReference>
<dbReference type="GO" id="GO:0043093">
    <property type="term" value="P:FtsZ-dependent cytokinesis"/>
    <property type="evidence" value="ECO:0007669"/>
    <property type="project" value="UniProtKB-UniRule"/>
</dbReference>
<keyword evidence="9" id="KW-1185">Reference proteome</keyword>
<accession>A0A239PT81</accession>
<evidence type="ECO:0000256" key="6">
    <source>
        <dbReference type="PIRNR" id="PIRNR003101"/>
    </source>
</evidence>
<evidence type="ECO:0000256" key="5">
    <source>
        <dbReference type="HAMAP-Rule" id="MF_02033"/>
    </source>
</evidence>
<evidence type="ECO:0000256" key="2">
    <source>
        <dbReference type="ARBA" id="ARBA00022618"/>
    </source>
</evidence>
<dbReference type="SUPFAM" id="SSF53067">
    <property type="entry name" value="Actin-like ATPase domain"/>
    <property type="match status" value="2"/>
</dbReference>
<dbReference type="Proteomes" id="UP000198346">
    <property type="component" value="Unassembled WGS sequence"/>
</dbReference>
<keyword evidence="1 5" id="KW-1003">Cell membrane</keyword>
<feature type="domain" description="SHS2" evidence="7">
    <location>
        <begin position="14"/>
        <end position="203"/>
    </location>
</feature>
<evidence type="ECO:0000256" key="3">
    <source>
        <dbReference type="ARBA" id="ARBA00023136"/>
    </source>
</evidence>
<proteinExistence type="inferred from homology"/>
<evidence type="ECO:0000256" key="4">
    <source>
        <dbReference type="ARBA" id="ARBA00023306"/>
    </source>
</evidence>
<reference evidence="8 9" key="1">
    <citation type="submission" date="2017-07" db="EMBL/GenBank/DDBJ databases">
        <authorList>
            <person name="Sun Z.S."/>
            <person name="Albrecht U."/>
            <person name="Echele G."/>
            <person name="Lee C.C."/>
        </authorList>
    </citation>
    <scope>NUCLEOTIDE SEQUENCE [LARGE SCALE GENOMIC DNA]</scope>
    <source>
        <strain evidence="8 9">CGMCC 1.12710</strain>
    </source>
</reference>
<dbReference type="SMART" id="SM00842">
    <property type="entry name" value="FtsA"/>
    <property type="match status" value="1"/>
</dbReference>
<evidence type="ECO:0000313" key="9">
    <source>
        <dbReference type="Proteomes" id="UP000198346"/>
    </source>
</evidence>
<evidence type="ECO:0000313" key="8">
    <source>
        <dbReference type="EMBL" id="SNT73328.1"/>
    </source>
</evidence>
<dbReference type="InterPro" id="IPR020823">
    <property type="entry name" value="Cell_div_FtsA"/>
</dbReference>
<dbReference type="InterPro" id="IPR050696">
    <property type="entry name" value="FtsA/MreB"/>
</dbReference>
<dbReference type="HAMAP" id="MF_02033">
    <property type="entry name" value="FtsA"/>
    <property type="match status" value="1"/>
</dbReference>
<name>A0A239PT81_9PROT</name>
<comment type="function">
    <text evidence="5 6">Cell division protein that is involved in the assembly of the Z ring. May serve as a membrane anchor for the Z ring.</text>
</comment>
<sequence length="423" mass="43491">MSRRKRRQSSHELIGAVDVGASKAVCLIARLVEAADGAPAPEIIGVGLQGMRAGERAAGRLAAAETALRGALAAAERMAGERLRAAVAAAPGRRLSCRRIGVDLDIEGGRVTREDMRDCLAEGAKAAAAEGARAIHALPARYSVDGEDAGPDPSGVAGAVLTTEVVGVGAREPDLVNLEALLGRCGLETEGFVAAPYAAAEAVLTDDEKDLGVILIDIGAGATDYAVFERGALVDCGGIALGGGHITRDIAQIFGAPLREAERMKTLYGSALAGVGDEHRLIDFPQIGEEGVKLRVARAELTAVIQPRLEEIFELALARLPAAIRAGRGPRRAALTGGGALLVGARETAERVLGLRTRLGRPFALDGAPEAATGPQFSVCAGAIRLAARKGAGLDDLAGDGQFETVGAGGLFGGVADWLRRNF</sequence>
<organism evidence="8 9">
    <name type="scientific">Amphiplicatus metriothermophilus</name>
    <dbReference type="NCBI Taxonomy" id="1519374"/>
    <lineage>
        <taxon>Bacteria</taxon>
        <taxon>Pseudomonadati</taxon>
        <taxon>Pseudomonadota</taxon>
        <taxon>Alphaproteobacteria</taxon>
        <taxon>Parvularculales</taxon>
        <taxon>Parvularculaceae</taxon>
        <taxon>Amphiplicatus</taxon>
    </lineage>
</organism>
<dbReference type="Gene3D" id="3.30.420.40">
    <property type="match status" value="1"/>
</dbReference>
<keyword evidence="3 5" id="KW-0472">Membrane</keyword>
<dbReference type="PANTHER" id="PTHR32432:SF4">
    <property type="entry name" value="CELL DIVISION PROTEIN FTSA"/>
    <property type="match status" value="1"/>
</dbReference>
<evidence type="ECO:0000256" key="1">
    <source>
        <dbReference type="ARBA" id="ARBA00022475"/>
    </source>
</evidence>